<evidence type="ECO:0000256" key="1">
    <source>
        <dbReference type="SAM" id="MobiDB-lite"/>
    </source>
</evidence>
<feature type="compositionally biased region" description="Basic and acidic residues" evidence="1">
    <location>
        <begin position="504"/>
        <end position="517"/>
    </location>
</feature>
<feature type="region of interest" description="Disordered" evidence="1">
    <location>
        <begin position="522"/>
        <end position="541"/>
    </location>
</feature>
<feature type="region of interest" description="Disordered" evidence="1">
    <location>
        <begin position="476"/>
        <end position="517"/>
    </location>
</feature>
<protein>
    <submittedName>
        <fullName evidence="2">Uncharacterized protein</fullName>
    </submittedName>
</protein>
<organism evidence="2 3">
    <name type="scientific">Nocardia cerradoensis</name>
    <dbReference type="NCBI Taxonomy" id="85688"/>
    <lineage>
        <taxon>Bacteria</taxon>
        <taxon>Bacillati</taxon>
        <taxon>Actinomycetota</taxon>
        <taxon>Actinomycetes</taxon>
        <taxon>Mycobacteriales</taxon>
        <taxon>Nocardiaceae</taxon>
        <taxon>Nocardia</taxon>
    </lineage>
</organism>
<proteinExistence type="predicted"/>
<accession>A0A231GY68</accession>
<name>A0A231GY68_9NOCA</name>
<keyword evidence="3" id="KW-1185">Reference proteome</keyword>
<comment type="caution">
    <text evidence="2">The sequence shown here is derived from an EMBL/GenBank/DDBJ whole genome shotgun (WGS) entry which is preliminary data.</text>
</comment>
<dbReference type="AntiFam" id="ANF00178">
    <property type="entry name" value="Shadow ORF (opposite dhbF)"/>
</dbReference>
<feature type="compositionally biased region" description="Basic residues" evidence="1">
    <location>
        <begin position="554"/>
        <end position="564"/>
    </location>
</feature>
<sequence length="855" mass="94961">MAGGPAGEELWGHKQFGFAEHGELDSPADLGGVGGGGAGQRDRGVERALQGVVTDVADEYRPTGGQQIQGGVGDLGQVIPVGEVLDDRVENDRVEIAPRQCLGDVSRLGQQLDSVTPRELPLLERVREIVDRHRRHVGGDIVLTVRGELRQHQPGADTDLQHSARLQGEDPIHGGRTPLHHLLERNRIIGIAAVPAPEIHAEPRRRHLGVVQLVVHVPPLFDDLGVGGGGVVEDDVGDEVGAVRAPVHGRGGPADVRAGQQRVLDLAQFDPLSAQLDLSVGAAQIIQGSGGGPAHQVAGAIHPRPGLSIGIGHEPFRGQLHPAHIAARQHGPAQIQLAHHSDRGRVQPRVEDQRAYPRHRDADADRLPGRQRREGGTDGGLAGAVAVEHPPSRRPDGHQLPRAGLTGGDHRAHPVEPGRIQRRQHGRGQHRRADPLVLQERGQRLPGIHLRRCHHQRRGRPDRPQHVEDRRIEGRCGHHRNPRIRVQSEHRPLRRGQAQQPGVTDRHPLGDTGRSRGEHHIRGVVHSQPGPPIGVGDRLRGPLGHIPSVDAHDRTRRGTGHRVRPASDHAYRPHRVQHRGDPLDRVGLVQWHIHSAGFGHRPPRHDQLHAAIHRHAHRALRTHARLDQYPRQPRRPLVELAIRHLPGAVDDRRRVRAGRHRRGQQLRRQPDRRCHSRTGPLRQHQIAFTGSQQRDRSHRHRRIRHQKAVEQHFQPGYVPGDVVGVVSIRIPRELNSRRAVTQPRINVDCAILYGIGGQYVVGHFGRPELKRGGEVENVDRRAEFDVHIGPGRLGDQVRPAPELLMPQRTDHGLGHPIAQYTDGVVVMDIDEQRHHVRHHARTSFQRRGRPCRNRQ</sequence>
<dbReference type="EMBL" id="NGAF01000018">
    <property type="protein sequence ID" value="OXR41573.1"/>
    <property type="molecule type" value="Genomic_DNA"/>
</dbReference>
<evidence type="ECO:0000313" key="3">
    <source>
        <dbReference type="Proteomes" id="UP000215506"/>
    </source>
</evidence>
<feature type="compositionally biased region" description="Basic and acidic residues" evidence="1">
    <location>
        <begin position="390"/>
        <end position="399"/>
    </location>
</feature>
<feature type="region of interest" description="Disordered" evidence="1">
    <location>
        <begin position="546"/>
        <end position="566"/>
    </location>
</feature>
<feature type="region of interest" description="Disordered" evidence="1">
    <location>
        <begin position="22"/>
        <end position="43"/>
    </location>
</feature>
<gene>
    <name evidence="2" type="ORF">B7C42_06214</name>
</gene>
<evidence type="ECO:0000313" key="2">
    <source>
        <dbReference type="EMBL" id="OXR41573.1"/>
    </source>
</evidence>
<feature type="region of interest" description="Disordered" evidence="1">
    <location>
        <begin position="655"/>
        <end position="699"/>
    </location>
</feature>
<feature type="region of interest" description="Disordered" evidence="1">
    <location>
        <begin position="330"/>
        <end position="415"/>
    </location>
</feature>
<feature type="region of interest" description="Disordered" evidence="1">
    <location>
        <begin position="836"/>
        <end position="855"/>
    </location>
</feature>
<reference evidence="2 3" key="1">
    <citation type="submission" date="2017-07" db="EMBL/GenBank/DDBJ databases">
        <title>First draft Genome Sequence of Nocardia cerradoensis isolated from human infection.</title>
        <authorList>
            <person name="Carrasco G."/>
        </authorList>
    </citation>
    <scope>NUCLEOTIDE SEQUENCE [LARGE SCALE GENOMIC DNA]</scope>
    <source>
        <strain evidence="2 3">CNM20130759</strain>
    </source>
</reference>
<feature type="compositionally biased region" description="Basic residues" evidence="1">
    <location>
        <begin position="655"/>
        <end position="665"/>
    </location>
</feature>
<dbReference type="Proteomes" id="UP000215506">
    <property type="component" value="Unassembled WGS sequence"/>
</dbReference>
<dbReference type="AlphaFoldDB" id="A0A231GY68"/>
<feature type="compositionally biased region" description="Basic and acidic residues" evidence="1">
    <location>
        <begin position="339"/>
        <end position="376"/>
    </location>
</feature>